<feature type="signal peptide" evidence="1">
    <location>
        <begin position="1"/>
        <end position="19"/>
    </location>
</feature>
<gene>
    <name evidence="2" type="ORF">IAA19_06280</name>
</gene>
<dbReference type="EMBL" id="DXBM01000050">
    <property type="protein sequence ID" value="HIZ46610.1"/>
    <property type="molecule type" value="Genomic_DNA"/>
</dbReference>
<dbReference type="Proteomes" id="UP000824062">
    <property type="component" value="Unassembled WGS sequence"/>
</dbReference>
<protein>
    <submittedName>
        <fullName evidence="2">Uncharacterized protein</fullName>
    </submittedName>
</protein>
<accession>A0A9D2JDP9</accession>
<evidence type="ECO:0000256" key="1">
    <source>
        <dbReference type="SAM" id="SignalP"/>
    </source>
</evidence>
<evidence type="ECO:0000313" key="2">
    <source>
        <dbReference type="EMBL" id="HIZ46610.1"/>
    </source>
</evidence>
<reference evidence="2" key="2">
    <citation type="submission" date="2021-04" db="EMBL/GenBank/DDBJ databases">
        <authorList>
            <person name="Gilroy R."/>
        </authorList>
    </citation>
    <scope>NUCLEOTIDE SEQUENCE</scope>
    <source>
        <strain evidence="2">ChiHjej12B11-14209</strain>
    </source>
</reference>
<feature type="chain" id="PRO_5039162338" evidence="1">
    <location>
        <begin position="20"/>
        <end position="171"/>
    </location>
</feature>
<name>A0A9D2JDP9_9ACTN</name>
<proteinExistence type="predicted"/>
<reference evidence="2" key="1">
    <citation type="journal article" date="2021" name="PeerJ">
        <title>Extensive microbial diversity within the chicken gut microbiome revealed by metagenomics and culture.</title>
        <authorList>
            <person name="Gilroy R."/>
            <person name="Ravi A."/>
            <person name="Getino M."/>
            <person name="Pursley I."/>
            <person name="Horton D.L."/>
            <person name="Alikhan N.F."/>
            <person name="Baker D."/>
            <person name="Gharbi K."/>
            <person name="Hall N."/>
            <person name="Watson M."/>
            <person name="Adriaenssens E.M."/>
            <person name="Foster-Nyarko E."/>
            <person name="Jarju S."/>
            <person name="Secka A."/>
            <person name="Antonio M."/>
            <person name="Oren A."/>
            <person name="Chaudhuri R.R."/>
            <person name="La Ragione R."/>
            <person name="Hildebrand F."/>
            <person name="Pallen M.J."/>
        </authorList>
    </citation>
    <scope>NUCLEOTIDE SEQUENCE</scope>
    <source>
        <strain evidence="2">ChiHjej12B11-14209</strain>
    </source>
</reference>
<comment type="caution">
    <text evidence="2">The sequence shown here is derived from an EMBL/GenBank/DDBJ whole genome shotgun (WGS) entry which is preliminary data.</text>
</comment>
<keyword evidence="1" id="KW-0732">Signal</keyword>
<evidence type="ECO:0000313" key="3">
    <source>
        <dbReference type="Proteomes" id="UP000824062"/>
    </source>
</evidence>
<dbReference type="PROSITE" id="PS51257">
    <property type="entry name" value="PROKAR_LIPOPROTEIN"/>
    <property type="match status" value="1"/>
</dbReference>
<organism evidence="2 3">
    <name type="scientific">Candidatus Olsenella pullistercoris</name>
    <dbReference type="NCBI Taxonomy" id="2838712"/>
    <lineage>
        <taxon>Bacteria</taxon>
        <taxon>Bacillati</taxon>
        <taxon>Actinomycetota</taxon>
        <taxon>Coriobacteriia</taxon>
        <taxon>Coriobacteriales</taxon>
        <taxon>Atopobiaceae</taxon>
        <taxon>Olsenella</taxon>
    </lineage>
</organism>
<dbReference type="AlphaFoldDB" id="A0A9D2JDP9"/>
<sequence length="171" mass="17602">MRRRLAALVLSAALPLSLAGCFGLGEATDVASDVADAASSLADQAEEAADALSSVEWGKLSRAVILDASTGEQVAEITDQAAIEAAFEPLSGVNGVAARPDEAQEEYVIELWQPSTALLGQDASDVEEVKVLEVVTYEGSDTLGVRVPLVGISLYLSAQEGTADALRALAG</sequence>